<dbReference type="EMBL" id="CAJNIZ010045841">
    <property type="protein sequence ID" value="CAE7731555.1"/>
    <property type="molecule type" value="Genomic_DNA"/>
</dbReference>
<comment type="caution">
    <text evidence="2">The sequence shown here is derived from an EMBL/GenBank/DDBJ whole genome shotgun (WGS) entry which is preliminary data.</text>
</comment>
<proteinExistence type="predicted"/>
<dbReference type="Proteomes" id="UP000649617">
    <property type="component" value="Unassembled WGS sequence"/>
</dbReference>
<feature type="compositionally biased region" description="Low complexity" evidence="1">
    <location>
        <begin position="14"/>
        <end position="29"/>
    </location>
</feature>
<gene>
    <name evidence="2" type="ORF">SPIL2461_LOCUS20996</name>
</gene>
<sequence length="189" mass="18825">MGCSGSKAAAKPSTTEAVAPAPAPAKEAQAVTLEADAVPPTAGIVDTVEAQAGELLKPDEQGKAEDTETVTTLPKEDSPLGGDAKDVKIEGDAAAKPSTTEAVAPAAAPAKEAQAVTLEADAVPPTADIVDAVEAQAGELLKPNEQGKAEDTETVTTLPKEDSPLGGDAKDMKIEGDAPASACTCAALW</sequence>
<feature type="compositionally biased region" description="Basic and acidic residues" evidence="1">
    <location>
        <begin position="56"/>
        <end position="66"/>
    </location>
</feature>
<evidence type="ECO:0000313" key="3">
    <source>
        <dbReference type="Proteomes" id="UP000649617"/>
    </source>
</evidence>
<evidence type="ECO:0000256" key="1">
    <source>
        <dbReference type="SAM" id="MobiDB-lite"/>
    </source>
</evidence>
<feature type="region of interest" description="Disordered" evidence="1">
    <location>
        <begin position="1"/>
        <end position="29"/>
    </location>
</feature>
<feature type="compositionally biased region" description="Basic and acidic residues" evidence="1">
    <location>
        <begin position="159"/>
        <end position="174"/>
    </location>
</feature>
<name>A0A812XG87_SYMPI</name>
<accession>A0A812XG87</accession>
<reference evidence="2" key="1">
    <citation type="submission" date="2021-02" db="EMBL/GenBank/DDBJ databases">
        <authorList>
            <person name="Dougan E. K."/>
            <person name="Rhodes N."/>
            <person name="Thang M."/>
            <person name="Chan C."/>
        </authorList>
    </citation>
    <scope>NUCLEOTIDE SEQUENCE</scope>
</reference>
<evidence type="ECO:0000313" key="2">
    <source>
        <dbReference type="EMBL" id="CAE7731555.1"/>
    </source>
</evidence>
<protein>
    <submittedName>
        <fullName evidence="2">Uncharacterized protein</fullName>
    </submittedName>
</protein>
<feature type="region of interest" description="Disordered" evidence="1">
    <location>
        <begin position="139"/>
        <end position="174"/>
    </location>
</feature>
<feature type="compositionally biased region" description="Basic and acidic residues" evidence="1">
    <location>
        <begin position="74"/>
        <end position="85"/>
    </location>
</feature>
<feature type="region of interest" description="Disordered" evidence="1">
    <location>
        <begin position="53"/>
        <end position="85"/>
    </location>
</feature>
<keyword evidence="3" id="KW-1185">Reference proteome</keyword>
<dbReference type="AlphaFoldDB" id="A0A812XG87"/>
<organism evidence="2 3">
    <name type="scientific">Symbiodinium pilosum</name>
    <name type="common">Dinoflagellate</name>
    <dbReference type="NCBI Taxonomy" id="2952"/>
    <lineage>
        <taxon>Eukaryota</taxon>
        <taxon>Sar</taxon>
        <taxon>Alveolata</taxon>
        <taxon>Dinophyceae</taxon>
        <taxon>Suessiales</taxon>
        <taxon>Symbiodiniaceae</taxon>
        <taxon>Symbiodinium</taxon>
    </lineage>
</organism>